<feature type="transmembrane region" description="Helical" evidence="2">
    <location>
        <begin position="53"/>
        <end position="74"/>
    </location>
</feature>
<keyword evidence="2" id="KW-0812">Transmembrane</keyword>
<dbReference type="AlphaFoldDB" id="A0A0L0SET7"/>
<dbReference type="VEuPathDB" id="FungiDB:AMAG_18733"/>
<dbReference type="Proteomes" id="UP000054350">
    <property type="component" value="Unassembled WGS sequence"/>
</dbReference>
<feature type="compositionally biased region" description="Basic and acidic residues" evidence="1">
    <location>
        <begin position="116"/>
        <end position="132"/>
    </location>
</feature>
<keyword evidence="2" id="KW-1133">Transmembrane helix</keyword>
<evidence type="ECO:0000256" key="2">
    <source>
        <dbReference type="SAM" id="Phobius"/>
    </source>
</evidence>
<name>A0A0L0SET7_ALLM3</name>
<dbReference type="EMBL" id="GG745337">
    <property type="protein sequence ID" value="KNE61043.1"/>
    <property type="molecule type" value="Genomic_DNA"/>
</dbReference>
<feature type="region of interest" description="Disordered" evidence="1">
    <location>
        <begin position="90"/>
        <end position="132"/>
    </location>
</feature>
<accession>A0A0L0SET7</accession>
<protein>
    <submittedName>
        <fullName evidence="3">Uncharacterized protein</fullName>
    </submittedName>
</protein>
<keyword evidence="4" id="KW-1185">Reference proteome</keyword>
<sequence length="132" mass="14384">MTVFVMGSNSVLDKDEEAVNGLGQPSVLALIPLRPFELVVSLSLYNVHEPFDYRLSFVVISIFSLTTFALTFWLDPAINGPRDVAEEGWSKRVAAASPAESSHRSSSNADTSTRPCPREPKIKVTESKGSEA</sequence>
<proteinExistence type="predicted"/>
<evidence type="ECO:0000313" key="4">
    <source>
        <dbReference type="Proteomes" id="UP000054350"/>
    </source>
</evidence>
<evidence type="ECO:0000313" key="3">
    <source>
        <dbReference type="EMBL" id="KNE61043.1"/>
    </source>
</evidence>
<reference evidence="4" key="2">
    <citation type="submission" date="2009-11" db="EMBL/GenBank/DDBJ databases">
        <title>The Genome Sequence of Allomyces macrogynus strain ATCC 38327.</title>
        <authorList>
            <consortium name="The Broad Institute Genome Sequencing Platform"/>
            <person name="Russ C."/>
            <person name="Cuomo C."/>
            <person name="Shea T."/>
            <person name="Young S.K."/>
            <person name="Zeng Q."/>
            <person name="Koehrsen M."/>
            <person name="Haas B."/>
            <person name="Borodovsky M."/>
            <person name="Guigo R."/>
            <person name="Alvarado L."/>
            <person name="Berlin A."/>
            <person name="Borenstein D."/>
            <person name="Chen Z."/>
            <person name="Engels R."/>
            <person name="Freedman E."/>
            <person name="Gellesch M."/>
            <person name="Goldberg J."/>
            <person name="Griggs A."/>
            <person name="Gujja S."/>
            <person name="Heiman D."/>
            <person name="Hepburn T."/>
            <person name="Howarth C."/>
            <person name="Jen D."/>
            <person name="Larson L."/>
            <person name="Lewis B."/>
            <person name="Mehta T."/>
            <person name="Park D."/>
            <person name="Pearson M."/>
            <person name="Roberts A."/>
            <person name="Saif S."/>
            <person name="Shenoy N."/>
            <person name="Sisk P."/>
            <person name="Stolte C."/>
            <person name="Sykes S."/>
            <person name="Walk T."/>
            <person name="White J."/>
            <person name="Yandava C."/>
            <person name="Burger G."/>
            <person name="Gray M.W."/>
            <person name="Holland P.W.H."/>
            <person name="King N."/>
            <person name="Lang F.B.F."/>
            <person name="Roger A.J."/>
            <person name="Ruiz-Trillo I."/>
            <person name="Lander E."/>
            <person name="Nusbaum C."/>
        </authorList>
    </citation>
    <scope>NUCLEOTIDE SEQUENCE [LARGE SCALE GENOMIC DNA]</scope>
    <source>
        <strain evidence="4">ATCC 38327</strain>
    </source>
</reference>
<reference evidence="3 4" key="1">
    <citation type="submission" date="2009-11" db="EMBL/GenBank/DDBJ databases">
        <title>Annotation of Allomyces macrogynus ATCC 38327.</title>
        <authorList>
            <consortium name="The Broad Institute Genome Sequencing Platform"/>
            <person name="Russ C."/>
            <person name="Cuomo C."/>
            <person name="Burger G."/>
            <person name="Gray M.W."/>
            <person name="Holland P.W.H."/>
            <person name="King N."/>
            <person name="Lang F.B.F."/>
            <person name="Roger A.J."/>
            <person name="Ruiz-Trillo I."/>
            <person name="Young S.K."/>
            <person name="Zeng Q."/>
            <person name="Gargeya S."/>
            <person name="Fitzgerald M."/>
            <person name="Haas B."/>
            <person name="Abouelleil A."/>
            <person name="Alvarado L."/>
            <person name="Arachchi H.M."/>
            <person name="Berlin A."/>
            <person name="Chapman S.B."/>
            <person name="Gearin G."/>
            <person name="Goldberg J."/>
            <person name="Griggs A."/>
            <person name="Gujja S."/>
            <person name="Hansen M."/>
            <person name="Heiman D."/>
            <person name="Howarth C."/>
            <person name="Larimer J."/>
            <person name="Lui A."/>
            <person name="MacDonald P.J.P."/>
            <person name="McCowen C."/>
            <person name="Montmayeur A."/>
            <person name="Murphy C."/>
            <person name="Neiman D."/>
            <person name="Pearson M."/>
            <person name="Priest M."/>
            <person name="Roberts A."/>
            <person name="Saif S."/>
            <person name="Shea T."/>
            <person name="Sisk P."/>
            <person name="Stolte C."/>
            <person name="Sykes S."/>
            <person name="Wortman J."/>
            <person name="Nusbaum C."/>
            <person name="Birren B."/>
        </authorList>
    </citation>
    <scope>NUCLEOTIDE SEQUENCE [LARGE SCALE GENOMIC DNA]</scope>
    <source>
        <strain evidence="3 4">ATCC 38327</strain>
    </source>
</reference>
<gene>
    <name evidence="3" type="ORF">AMAG_18733</name>
</gene>
<feature type="compositionally biased region" description="Low complexity" evidence="1">
    <location>
        <begin position="94"/>
        <end position="109"/>
    </location>
</feature>
<dbReference type="OrthoDB" id="10262656at2759"/>
<evidence type="ECO:0000256" key="1">
    <source>
        <dbReference type="SAM" id="MobiDB-lite"/>
    </source>
</evidence>
<keyword evidence="2" id="KW-0472">Membrane</keyword>
<organism evidence="3 4">
    <name type="scientific">Allomyces macrogynus (strain ATCC 38327)</name>
    <name type="common">Allomyces javanicus var. macrogynus</name>
    <dbReference type="NCBI Taxonomy" id="578462"/>
    <lineage>
        <taxon>Eukaryota</taxon>
        <taxon>Fungi</taxon>
        <taxon>Fungi incertae sedis</taxon>
        <taxon>Blastocladiomycota</taxon>
        <taxon>Blastocladiomycetes</taxon>
        <taxon>Blastocladiales</taxon>
        <taxon>Blastocladiaceae</taxon>
        <taxon>Allomyces</taxon>
    </lineage>
</organism>